<dbReference type="Proteomes" id="UP000326961">
    <property type="component" value="Chromosome"/>
</dbReference>
<evidence type="ECO:0000313" key="11">
    <source>
        <dbReference type="EMBL" id="WGX75749.1"/>
    </source>
</evidence>
<protein>
    <recommendedName>
        <fullName evidence="9">Branched-chain amino acid transport system carrier protein</fullName>
    </recommendedName>
</protein>
<accession>A0A1X2JJ20</accession>
<evidence type="ECO:0000256" key="9">
    <source>
        <dbReference type="RuleBase" id="RU362122"/>
    </source>
</evidence>
<evidence type="ECO:0000256" key="4">
    <source>
        <dbReference type="ARBA" id="ARBA00022475"/>
    </source>
</evidence>
<keyword evidence="5 9" id="KW-0812">Transmembrane</keyword>
<keyword evidence="6 9" id="KW-0029">Amino-acid transport</keyword>
<feature type="transmembrane region" description="Helical" evidence="9">
    <location>
        <begin position="112"/>
        <end position="135"/>
    </location>
</feature>
<gene>
    <name evidence="10" type="primary">brnQ</name>
    <name evidence="10" type="ORF">D4A35_14515</name>
    <name evidence="11" type="ORF">QJS64_17820</name>
</gene>
<proteinExistence type="inferred from homology"/>
<dbReference type="GO" id="GO:0015818">
    <property type="term" value="P:isoleucine transport"/>
    <property type="evidence" value="ECO:0007669"/>
    <property type="project" value="TreeGrafter"/>
</dbReference>
<dbReference type="Gene3D" id="1.20.1740.10">
    <property type="entry name" value="Amino acid/polyamine transporter I"/>
    <property type="match status" value="1"/>
</dbReference>
<name>A0A1X2JJ20_PARBF</name>
<dbReference type="GO" id="GO:0015190">
    <property type="term" value="F:L-leucine transmembrane transporter activity"/>
    <property type="evidence" value="ECO:0007669"/>
    <property type="project" value="TreeGrafter"/>
</dbReference>
<dbReference type="RefSeq" id="WP_053831720.1">
    <property type="nucleotide sequence ID" value="NZ_CABIWO010000001.1"/>
</dbReference>
<dbReference type="PANTHER" id="PTHR30588">
    <property type="entry name" value="BRANCHED-CHAIN AMINO ACID TRANSPORT SYSTEM 2 CARRIER PROTEIN"/>
    <property type="match status" value="1"/>
</dbReference>
<dbReference type="AlphaFoldDB" id="A0A1X2JJ20"/>
<keyword evidence="4" id="KW-1003">Cell membrane</keyword>
<reference evidence="10 12" key="1">
    <citation type="submission" date="2018-09" db="EMBL/GenBank/DDBJ databases">
        <title>A clostridial neurotoxin that targets Anopheles mosquitoes.</title>
        <authorList>
            <person name="Contreras E."/>
            <person name="Masuyer G."/>
            <person name="Qureshi N."/>
            <person name="Chawla S."/>
            <person name="Lim H.L."/>
            <person name="Chen J."/>
            <person name="Stenmark P."/>
            <person name="Gill S."/>
        </authorList>
    </citation>
    <scope>NUCLEOTIDE SEQUENCE [LARGE SCALE GENOMIC DNA]</scope>
    <source>
        <strain evidence="10 12">Cbm</strain>
    </source>
</reference>
<feature type="transmembrane region" description="Helical" evidence="9">
    <location>
        <begin position="220"/>
        <end position="241"/>
    </location>
</feature>
<dbReference type="Proteomes" id="UP001239169">
    <property type="component" value="Chromosome"/>
</dbReference>
<evidence type="ECO:0000313" key="12">
    <source>
        <dbReference type="Proteomes" id="UP000326961"/>
    </source>
</evidence>
<dbReference type="PANTHER" id="PTHR30588:SF0">
    <property type="entry name" value="BRANCHED-CHAIN AMINO ACID PERMEASE BRNQ"/>
    <property type="match status" value="1"/>
</dbReference>
<evidence type="ECO:0000256" key="5">
    <source>
        <dbReference type="ARBA" id="ARBA00022692"/>
    </source>
</evidence>
<evidence type="ECO:0000256" key="1">
    <source>
        <dbReference type="ARBA" id="ARBA00004651"/>
    </source>
</evidence>
<dbReference type="InterPro" id="IPR004685">
    <property type="entry name" value="Brnchd-chn_aa_trnsp_Livcs"/>
</dbReference>
<feature type="transmembrane region" description="Helical" evidence="9">
    <location>
        <begin position="280"/>
        <end position="305"/>
    </location>
</feature>
<dbReference type="GO" id="GO:0005886">
    <property type="term" value="C:plasma membrane"/>
    <property type="evidence" value="ECO:0007669"/>
    <property type="project" value="UniProtKB-SubCell"/>
</dbReference>
<feature type="transmembrane region" description="Helical" evidence="9">
    <location>
        <begin position="189"/>
        <end position="208"/>
    </location>
</feature>
<dbReference type="EMBL" id="CP124685">
    <property type="protein sequence ID" value="WGX75749.1"/>
    <property type="molecule type" value="Genomic_DNA"/>
</dbReference>
<dbReference type="Pfam" id="PF05525">
    <property type="entry name" value="Branch_AA_trans"/>
    <property type="match status" value="1"/>
</dbReference>
<feature type="transmembrane region" description="Helical" evidence="9">
    <location>
        <begin position="317"/>
        <end position="334"/>
    </location>
</feature>
<feature type="transmembrane region" description="Helical" evidence="9">
    <location>
        <begin position="340"/>
        <end position="361"/>
    </location>
</feature>
<dbReference type="EMBL" id="CP032452">
    <property type="protein sequence ID" value="QEZ70041.1"/>
    <property type="molecule type" value="Genomic_DNA"/>
</dbReference>
<feature type="transmembrane region" description="Helical" evidence="9">
    <location>
        <begin position="7"/>
        <end position="27"/>
    </location>
</feature>
<keyword evidence="8 9" id="KW-0472">Membrane</keyword>
<evidence type="ECO:0000256" key="3">
    <source>
        <dbReference type="ARBA" id="ARBA00022448"/>
    </source>
</evidence>
<evidence type="ECO:0000313" key="13">
    <source>
        <dbReference type="Proteomes" id="UP001239169"/>
    </source>
</evidence>
<feature type="transmembrane region" description="Helical" evidence="9">
    <location>
        <begin position="411"/>
        <end position="429"/>
    </location>
</feature>
<evidence type="ECO:0000256" key="6">
    <source>
        <dbReference type="ARBA" id="ARBA00022970"/>
    </source>
</evidence>
<sequence length="440" mass="46040">MKNTNKDIIIVGFALFAMFFGAGNLIFPPFLGLISGESWMTGFSGFILADVGLALLAIAAAAKCGGDVNKILGRAGKSLSKVVGIAIMICLGPLLAIPRTAATTFEMGVQPIIGNAVSPVIFSIIFFAIVLLLTIRPSKVVDIIGKVLTPALLVALALLIIKGIITPLGQISPDTLVDNVFSNGVSQGYQTMDALGAVALSTIIIASLHNKGYESNSEKVSLTIKAGIVAGVALCFVYGGLTFLGATISQNFAGQDISSISQASLIVGITEQLLGYPGKAILGIIVALACLTTAIGLTSATGQYFTKITNNKLKYEVVVVVVCVFSAIVSNFGVDTIIKFSAPILDMVYPVTILLVITTLFKDQIKNDNAIKGAAYVTLIISILGVVNSLAKTYGLPVHIPFLEVLPFAKIGFNWIVPAIVGGILGNFVKTSNCMSVEYE</sequence>
<dbReference type="GO" id="GO:0005304">
    <property type="term" value="F:L-valine transmembrane transporter activity"/>
    <property type="evidence" value="ECO:0007669"/>
    <property type="project" value="TreeGrafter"/>
</dbReference>
<dbReference type="GO" id="GO:0015188">
    <property type="term" value="F:L-isoleucine transmembrane transporter activity"/>
    <property type="evidence" value="ECO:0007669"/>
    <property type="project" value="TreeGrafter"/>
</dbReference>
<keyword evidence="7 9" id="KW-1133">Transmembrane helix</keyword>
<feature type="transmembrane region" description="Helical" evidence="9">
    <location>
        <begin position="147"/>
        <end position="169"/>
    </location>
</feature>
<feature type="transmembrane region" description="Helical" evidence="9">
    <location>
        <begin position="39"/>
        <end position="61"/>
    </location>
</feature>
<dbReference type="eggNOG" id="COG1114">
    <property type="taxonomic scope" value="Bacteria"/>
</dbReference>
<keyword evidence="13" id="KW-1185">Reference proteome</keyword>
<evidence type="ECO:0000256" key="7">
    <source>
        <dbReference type="ARBA" id="ARBA00022989"/>
    </source>
</evidence>
<comment type="similarity">
    <text evidence="2 9">Belongs to the branched chain amino acid transporter family.</text>
</comment>
<reference evidence="11 13" key="2">
    <citation type="submission" date="2023-04" db="EMBL/GenBank/DDBJ databases">
        <title>Bacteria Genome Submission.</title>
        <authorList>
            <person name="Isaac P."/>
        </authorList>
    </citation>
    <scope>NUCLEOTIDE SEQUENCE [LARGE SCALE GENOMIC DNA]</scope>
    <source>
        <strain evidence="11 13">SampleS7P1</strain>
    </source>
</reference>
<feature type="transmembrane region" description="Helical" evidence="9">
    <location>
        <begin position="373"/>
        <end position="391"/>
    </location>
</feature>
<organism evidence="10 12">
    <name type="scientific">Paraclostridium bifermentans</name>
    <name type="common">Clostridium bifermentans</name>
    <dbReference type="NCBI Taxonomy" id="1490"/>
    <lineage>
        <taxon>Bacteria</taxon>
        <taxon>Bacillati</taxon>
        <taxon>Bacillota</taxon>
        <taxon>Clostridia</taxon>
        <taxon>Peptostreptococcales</taxon>
        <taxon>Peptostreptococcaceae</taxon>
        <taxon>Paraclostridium</taxon>
    </lineage>
</organism>
<dbReference type="NCBIfam" id="TIGR00796">
    <property type="entry name" value="livcs"/>
    <property type="match status" value="1"/>
</dbReference>
<comment type="function">
    <text evidence="9">Component of the transport system for branched-chain amino acids.</text>
</comment>
<evidence type="ECO:0000256" key="2">
    <source>
        <dbReference type="ARBA" id="ARBA00008540"/>
    </source>
</evidence>
<dbReference type="STRING" id="1490.B2H97_07360"/>
<dbReference type="GO" id="GO:0015820">
    <property type="term" value="P:L-leucine transport"/>
    <property type="evidence" value="ECO:0007669"/>
    <property type="project" value="TreeGrafter"/>
</dbReference>
<comment type="subcellular location">
    <subcellularLocation>
        <location evidence="1 9">Cell membrane</location>
        <topology evidence="1 9">Multi-pass membrane protein</topology>
    </subcellularLocation>
</comment>
<feature type="transmembrane region" description="Helical" evidence="9">
    <location>
        <begin position="82"/>
        <end position="100"/>
    </location>
</feature>
<evidence type="ECO:0000256" key="8">
    <source>
        <dbReference type="ARBA" id="ARBA00023136"/>
    </source>
</evidence>
<evidence type="ECO:0000313" key="10">
    <source>
        <dbReference type="EMBL" id="QEZ70041.1"/>
    </source>
</evidence>
<keyword evidence="3 9" id="KW-0813">Transport</keyword>